<evidence type="ECO:0000313" key="3">
    <source>
        <dbReference type="EMBL" id="POS79987.1"/>
    </source>
</evidence>
<proteinExistence type="predicted"/>
<dbReference type="InterPro" id="IPR001005">
    <property type="entry name" value="SANT/Myb"/>
</dbReference>
<feature type="compositionally biased region" description="Basic and acidic residues" evidence="1">
    <location>
        <begin position="243"/>
        <end position="256"/>
    </location>
</feature>
<dbReference type="EMBL" id="MAVT02000077">
    <property type="protein sequence ID" value="POS79987.1"/>
    <property type="molecule type" value="Genomic_DNA"/>
</dbReference>
<dbReference type="CDD" id="cd00167">
    <property type="entry name" value="SANT"/>
    <property type="match status" value="1"/>
</dbReference>
<dbReference type="Gene3D" id="1.10.10.60">
    <property type="entry name" value="Homeodomain-like"/>
    <property type="match status" value="1"/>
</dbReference>
<keyword evidence="4" id="KW-1185">Reference proteome</keyword>
<organism evidence="3 4">
    <name type="scientific">Diaporthe helianthi</name>
    <dbReference type="NCBI Taxonomy" id="158607"/>
    <lineage>
        <taxon>Eukaryota</taxon>
        <taxon>Fungi</taxon>
        <taxon>Dikarya</taxon>
        <taxon>Ascomycota</taxon>
        <taxon>Pezizomycotina</taxon>
        <taxon>Sordariomycetes</taxon>
        <taxon>Sordariomycetidae</taxon>
        <taxon>Diaporthales</taxon>
        <taxon>Diaporthaceae</taxon>
        <taxon>Diaporthe</taxon>
    </lineage>
</organism>
<feature type="domain" description="Myb-like" evidence="2">
    <location>
        <begin position="243"/>
        <end position="301"/>
    </location>
</feature>
<comment type="caution">
    <text evidence="3">The sequence shown here is derived from an EMBL/GenBank/DDBJ whole genome shotgun (WGS) entry which is preliminary data.</text>
</comment>
<sequence length="381" mass="42497">MADPEVPARTKPKRKRCDTPLDPEEVAEGIMDELEKSRDSIDKKLAKYSDSILQAQSNKRQRFIDYCKSKIRGLPDGVRSSVATTLLSSEDFAVKMNFSELHTSSSTSSLTWSCGGTSLSDPSWKKLLQQYTKGASESSSPSTGMLAQSSRTTNKSSSPPARASPRLPEPAGSSTSTAWPEDHEDPYAVPEDQDPLSIQRVTISKTRKKPTNTGPQEAPHNHEAGPRKVPRATPSSQTTPAPSEDRSPRYWTKEETSTLRALCARKPEARSEAKSAFWKGVQAQMPRRTQAACCAKWRAMRANRKPWAGDDVATTTSSSSRRPHKTWSPEDLARLEQIRPRDPGAHIDWNRAMVLFPERTISSIAAKCSRQFGTWYEYRRM</sequence>
<feature type="compositionally biased region" description="Low complexity" evidence="1">
    <location>
        <begin position="156"/>
        <end position="171"/>
    </location>
</feature>
<protein>
    <recommendedName>
        <fullName evidence="2">Myb-like domain-containing protein</fullName>
    </recommendedName>
</protein>
<reference evidence="3" key="1">
    <citation type="submission" date="2017-09" db="EMBL/GenBank/DDBJ databases">
        <title>Polyketide synthases of a Diaporthe helianthi virulent isolate.</title>
        <authorList>
            <person name="Baroncelli R."/>
        </authorList>
    </citation>
    <scope>NUCLEOTIDE SEQUENCE [LARGE SCALE GENOMIC DNA]</scope>
    <source>
        <strain evidence="3">7/96</strain>
    </source>
</reference>
<dbReference type="Pfam" id="PF13921">
    <property type="entry name" value="Myb_DNA-bind_6"/>
    <property type="match status" value="1"/>
</dbReference>
<dbReference type="InParanoid" id="A0A2P5IBU0"/>
<dbReference type="PROSITE" id="PS50090">
    <property type="entry name" value="MYB_LIKE"/>
    <property type="match status" value="1"/>
</dbReference>
<name>A0A2P5IBU0_DIAHE</name>
<evidence type="ECO:0000256" key="1">
    <source>
        <dbReference type="SAM" id="MobiDB-lite"/>
    </source>
</evidence>
<feature type="compositionally biased region" description="Polar residues" evidence="1">
    <location>
        <begin position="132"/>
        <end position="155"/>
    </location>
</feature>
<feature type="region of interest" description="Disordered" evidence="1">
    <location>
        <begin position="132"/>
        <end position="256"/>
    </location>
</feature>
<feature type="region of interest" description="Disordered" evidence="1">
    <location>
        <begin position="1"/>
        <end position="23"/>
    </location>
</feature>
<dbReference type="OrthoDB" id="2143914at2759"/>
<dbReference type="Proteomes" id="UP000094444">
    <property type="component" value="Unassembled WGS sequence"/>
</dbReference>
<gene>
    <name evidence="3" type="ORF">DHEL01_v201629</name>
</gene>
<evidence type="ECO:0000259" key="2">
    <source>
        <dbReference type="PROSITE" id="PS50090"/>
    </source>
</evidence>
<accession>A0A2P5IBU0</accession>
<feature type="region of interest" description="Disordered" evidence="1">
    <location>
        <begin position="309"/>
        <end position="329"/>
    </location>
</feature>
<evidence type="ECO:0000313" key="4">
    <source>
        <dbReference type="Proteomes" id="UP000094444"/>
    </source>
</evidence>
<dbReference type="AlphaFoldDB" id="A0A2P5IBU0"/>